<dbReference type="PANTHER" id="PTHR45526:SF1">
    <property type="entry name" value="TRANSCRIPTIONAL REGULATORY PROTEIN DCUR-RELATED"/>
    <property type="match status" value="1"/>
</dbReference>
<comment type="caution">
    <text evidence="12">The sequence shown here is derived from an EMBL/GenBank/DDBJ whole genome shotgun (WGS) entry which is preliminary data.</text>
</comment>
<evidence type="ECO:0000256" key="8">
    <source>
        <dbReference type="ARBA" id="ARBA00023163"/>
    </source>
</evidence>
<dbReference type="InterPro" id="IPR024187">
    <property type="entry name" value="Sig_transdc_resp-reg_cit/mal"/>
</dbReference>
<protein>
    <recommendedName>
        <fullName evidence="9">Transcriptional regulatory protein</fullName>
    </recommendedName>
</protein>
<evidence type="ECO:0000256" key="7">
    <source>
        <dbReference type="ARBA" id="ARBA00023159"/>
    </source>
</evidence>
<evidence type="ECO:0000256" key="4">
    <source>
        <dbReference type="ARBA" id="ARBA00023012"/>
    </source>
</evidence>
<evidence type="ECO:0000256" key="1">
    <source>
        <dbReference type="ARBA" id="ARBA00004496"/>
    </source>
</evidence>
<name>W6K1T6_9MICO</name>
<dbReference type="InterPro" id="IPR036390">
    <property type="entry name" value="WH_DNA-bd_sf"/>
</dbReference>
<keyword evidence="6 9" id="KW-0238">DNA-binding</keyword>
<evidence type="ECO:0000256" key="6">
    <source>
        <dbReference type="ARBA" id="ARBA00023125"/>
    </source>
</evidence>
<dbReference type="SUPFAM" id="SSF46785">
    <property type="entry name" value="Winged helix' DNA-binding domain"/>
    <property type="match status" value="1"/>
</dbReference>
<dbReference type="AlphaFoldDB" id="W6K1T6"/>
<keyword evidence="2 9" id="KW-0963">Cytoplasm</keyword>
<dbReference type="InterPro" id="IPR051271">
    <property type="entry name" value="2C-system_Tx_regulators"/>
</dbReference>
<keyword evidence="4 9" id="KW-0902">Two-component regulatory system</keyword>
<dbReference type="PROSITE" id="PS50110">
    <property type="entry name" value="RESPONSE_REGULATORY"/>
    <property type="match status" value="1"/>
</dbReference>
<feature type="modified residue" description="4-aspartylphosphate" evidence="10">
    <location>
        <position position="38"/>
    </location>
</feature>
<evidence type="ECO:0000313" key="13">
    <source>
        <dbReference type="Proteomes" id="UP000035763"/>
    </source>
</evidence>
<dbReference type="GO" id="GO:0003700">
    <property type="term" value="F:DNA-binding transcription factor activity"/>
    <property type="evidence" value="ECO:0007669"/>
    <property type="project" value="InterPro"/>
</dbReference>
<evidence type="ECO:0000256" key="3">
    <source>
        <dbReference type="ARBA" id="ARBA00022553"/>
    </source>
</evidence>
<evidence type="ECO:0000256" key="9">
    <source>
        <dbReference type="PIRNR" id="PIRNR006171"/>
    </source>
</evidence>
<dbReference type="Gene3D" id="3.40.50.2300">
    <property type="match status" value="1"/>
</dbReference>
<evidence type="ECO:0000313" key="12">
    <source>
        <dbReference type="EMBL" id="CCH75437.1"/>
    </source>
</evidence>
<dbReference type="GO" id="GO:0000156">
    <property type="term" value="F:phosphorelay response regulator activity"/>
    <property type="evidence" value="ECO:0007669"/>
    <property type="project" value="TreeGrafter"/>
</dbReference>
<dbReference type="GO" id="GO:0003677">
    <property type="term" value="F:DNA binding"/>
    <property type="evidence" value="ECO:0007669"/>
    <property type="project" value="UniProtKB-KW"/>
</dbReference>
<dbReference type="GO" id="GO:0005737">
    <property type="term" value="C:cytoplasm"/>
    <property type="evidence" value="ECO:0007669"/>
    <property type="project" value="UniProtKB-SubCell"/>
</dbReference>
<dbReference type="InterPro" id="IPR001789">
    <property type="entry name" value="Sig_transdc_resp-reg_receiver"/>
</dbReference>
<keyword evidence="3 10" id="KW-0597">Phosphoprotein</keyword>
<dbReference type="InterPro" id="IPR011006">
    <property type="entry name" value="CheY-like_superfamily"/>
</dbReference>
<dbReference type="PANTHER" id="PTHR45526">
    <property type="entry name" value="TRANSCRIPTIONAL REGULATORY PROTEIN DPIA"/>
    <property type="match status" value="1"/>
</dbReference>
<dbReference type="EMBL" id="CAJA01000496">
    <property type="protein sequence ID" value="CCH75437.1"/>
    <property type="molecule type" value="Genomic_DNA"/>
</dbReference>
<organism evidence="12 13">
    <name type="scientific">Nostocoides australiense Ben110</name>
    <dbReference type="NCBI Taxonomy" id="1193182"/>
    <lineage>
        <taxon>Bacteria</taxon>
        <taxon>Bacillati</taxon>
        <taxon>Actinomycetota</taxon>
        <taxon>Actinomycetes</taxon>
        <taxon>Micrococcales</taxon>
        <taxon>Intrasporangiaceae</taxon>
        <taxon>Nostocoides</taxon>
    </lineage>
</organism>
<evidence type="ECO:0000259" key="11">
    <source>
        <dbReference type="PROSITE" id="PS50110"/>
    </source>
</evidence>
<dbReference type="Pfam" id="PF00072">
    <property type="entry name" value="Response_reg"/>
    <property type="match status" value="1"/>
</dbReference>
<keyword evidence="7 9" id="KW-0010">Activator</keyword>
<feature type="domain" description="Response regulatory" evidence="11">
    <location>
        <begin position="1"/>
        <end position="103"/>
    </location>
</feature>
<evidence type="ECO:0000256" key="10">
    <source>
        <dbReference type="PROSITE-ProRule" id="PRU00169"/>
    </source>
</evidence>
<keyword evidence="13" id="KW-1185">Reference proteome</keyword>
<gene>
    <name evidence="12" type="ORF">BN11_70015</name>
</gene>
<evidence type="ECO:0000256" key="5">
    <source>
        <dbReference type="ARBA" id="ARBA00023015"/>
    </source>
</evidence>
<proteinExistence type="predicted"/>
<dbReference type="SMART" id="SM00448">
    <property type="entry name" value="REC"/>
    <property type="match status" value="1"/>
</dbReference>
<dbReference type="SUPFAM" id="SSF52172">
    <property type="entry name" value="CheY-like"/>
    <property type="match status" value="1"/>
</dbReference>
<reference evidence="12 13" key="1">
    <citation type="journal article" date="2013" name="ISME J.">
        <title>A metabolic model for members of the genus Tetrasphaera involved in enhanced biological phosphorus removal.</title>
        <authorList>
            <person name="Kristiansen R."/>
            <person name="Nguyen H.T.T."/>
            <person name="Saunders A.M."/>
            <person name="Nielsen J.L."/>
            <person name="Wimmer R."/>
            <person name="Le V.Q."/>
            <person name="McIlroy S.J."/>
            <person name="Petrovski S."/>
            <person name="Seviour R.J."/>
            <person name="Calteau A."/>
            <person name="Nielsen K.L."/>
            <person name="Nielsen P.H."/>
        </authorList>
    </citation>
    <scope>NUCLEOTIDE SEQUENCE [LARGE SCALE GENOMIC DNA]</scope>
    <source>
        <strain evidence="12 13">Ben110</strain>
    </source>
</reference>
<sequence>MLTSSTRSKASRSLAPRPIGTEALTLVEDLAPDLLLLDVHLPDMTGVDVLFELRSRHNPVDVIMVTAERDVAFVQRALRGGASHYLIKPFEISDLSARLRDFARSVESIGHGALSQESVDAAFRRQAPTRATPRSTLPPKGLSRESLDLVIGALRSGEEMSAAECAERVGMARVSVRRYLEHLVSTGQATVRPMYGSGRPVHLFRWVGPG</sequence>
<dbReference type="STRING" id="1193182.BN11_70015"/>
<dbReference type="PIRSF" id="PIRSF006171">
    <property type="entry name" value="RR_citrat_malat"/>
    <property type="match status" value="1"/>
</dbReference>
<keyword evidence="5 9" id="KW-0805">Transcription regulation</keyword>
<keyword evidence="8 9" id="KW-0804">Transcription</keyword>
<accession>W6K1T6</accession>
<evidence type="ECO:0000256" key="2">
    <source>
        <dbReference type="ARBA" id="ARBA00022490"/>
    </source>
</evidence>
<comment type="subcellular location">
    <subcellularLocation>
        <location evidence="1 9">Cytoplasm</location>
    </subcellularLocation>
</comment>
<dbReference type="Proteomes" id="UP000035763">
    <property type="component" value="Unassembled WGS sequence"/>
</dbReference>